<dbReference type="AlphaFoldDB" id="A0A9P6PSF4"/>
<evidence type="ECO:0000256" key="1">
    <source>
        <dbReference type="ARBA" id="ARBA00007017"/>
    </source>
</evidence>
<proteinExistence type="inferred from homology"/>
<dbReference type="Proteomes" id="UP000726737">
    <property type="component" value="Unassembled WGS sequence"/>
</dbReference>
<dbReference type="GO" id="GO:0034088">
    <property type="term" value="P:maintenance of mitotic sister chromatid cohesion"/>
    <property type="evidence" value="ECO:0007669"/>
    <property type="project" value="TreeGrafter"/>
</dbReference>
<dbReference type="InterPro" id="IPR019128">
    <property type="entry name" value="Dcc1"/>
</dbReference>
<dbReference type="Pfam" id="PF09724">
    <property type="entry name" value="Dcc1"/>
    <property type="match status" value="2"/>
</dbReference>
<sequence length="358" mass="41635">MSICLSFQVRGLEKDTAVLCTPNQTFSLQRAHTSNMLLPIAPIRDQRKQDEDVDMDTDMDMDHAYFQEEEDSPYKKQLVVDILDSVLDVIPIAPRLDRLAELLERNQFEGWTQESKGHLYTWEQLQSIIQASDKEILQWLKERHACLIKGHWRLFKRRFLYDILQEILMSMTVLDMAAEVVDGRTLCETIENEAPERESGIESWMVEHCLSSFSENEQPPYPVYINTLDGYRAVPVVSRKDMYIYGRPSSVDHREGKQVVVEARFNVGECIVEADRAPERSQSHKFIRYFSRNHLPNDPATRFTALFEIKSKWDSQEIRPFLRDLVLDEKKLDILLLKHARSVKQAGGGVIYSSRVIK</sequence>
<evidence type="ECO:0000313" key="3">
    <source>
        <dbReference type="EMBL" id="KAG0251108.1"/>
    </source>
</evidence>
<name>A0A9P6PSF4_9FUNG</name>
<keyword evidence="2" id="KW-0235">DNA replication</keyword>
<gene>
    <name evidence="3" type="ORF">BG011_007833</name>
</gene>
<dbReference type="EMBL" id="JAAAJA010000619">
    <property type="protein sequence ID" value="KAG0251108.1"/>
    <property type="molecule type" value="Genomic_DNA"/>
</dbReference>
<evidence type="ECO:0000256" key="2">
    <source>
        <dbReference type="ARBA" id="ARBA00022705"/>
    </source>
</evidence>
<reference evidence="3" key="1">
    <citation type="journal article" date="2020" name="Fungal Divers.">
        <title>Resolving the Mortierellaceae phylogeny through synthesis of multi-gene phylogenetics and phylogenomics.</title>
        <authorList>
            <person name="Vandepol N."/>
            <person name="Liber J."/>
            <person name="Desiro A."/>
            <person name="Na H."/>
            <person name="Kennedy M."/>
            <person name="Barry K."/>
            <person name="Grigoriev I.V."/>
            <person name="Miller A.N."/>
            <person name="O'Donnell K."/>
            <person name="Stajich J.E."/>
            <person name="Bonito G."/>
        </authorList>
    </citation>
    <scope>NUCLEOTIDE SEQUENCE</scope>
    <source>
        <strain evidence="3">KOD948</strain>
    </source>
</reference>
<dbReference type="GO" id="GO:0031390">
    <property type="term" value="C:Ctf18 RFC-like complex"/>
    <property type="evidence" value="ECO:0007669"/>
    <property type="project" value="InterPro"/>
</dbReference>
<dbReference type="PANTHER" id="PTHR13395">
    <property type="entry name" value="SISTER CHROMATID COHESION PROTEIN DCC1-RELATED"/>
    <property type="match status" value="1"/>
</dbReference>
<dbReference type="GO" id="GO:0006260">
    <property type="term" value="P:DNA replication"/>
    <property type="evidence" value="ECO:0007669"/>
    <property type="project" value="UniProtKB-KW"/>
</dbReference>
<comment type="caution">
    <text evidence="3">The sequence shown here is derived from an EMBL/GenBank/DDBJ whole genome shotgun (WGS) entry which is preliminary data.</text>
</comment>
<dbReference type="PANTHER" id="PTHR13395:SF6">
    <property type="entry name" value="SISTER CHROMATID COHESION PROTEIN DCC1"/>
    <property type="match status" value="1"/>
</dbReference>
<dbReference type="OrthoDB" id="276989at2759"/>
<dbReference type="GO" id="GO:0000775">
    <property type="term" value="C:chromosome, centromeric region"/>
    <property type="evidence" value="ECO:0007669"/>
    <property type="project" value="TreeGrafter"/>
</dbReference>
<protein>
    <submittedName>
        <fullName evidence="3">Uncharacterized protein</fullName>
    </submittedName>
</protein>
<evidence type="ECO:0000313" key="4">
    <source>
        <dbReference type="Proteomes" id="UP000726737"/>
    </source>
</evidence>
<dbReference type="GO" id="GO:0000785">
    <property type="term" value="C:chromatin"/>
    <property type="evidence" value="ECO:0007669"/>
    <property type="project" value="TreeGrafter"/>
</dbReference>
<accession>A0A9P6PSF4</accession>
<keyword evidence="4" id="KW-1185">Reference proteome</keyword>
<comment type="similarity">
    <text evidence="1">Belongs to the DCC1 family.</text>
</comment>
<organism evidence="3 4">
    <name type="scientific">Mortierella polycephala</name>
    <dbReference type="NCBI Taxonomy" id="41804"/>
    <lineage>
        <taxon>Eukaryota</taxon>
        <taxon>Fungi</taxon>
        <taxon>Fungi incertae sedis</taxon>
        <taxon>Mucoromycota</taxon>
        <taxon>Mortierellomycotina</taxon>
        <taxon>Mortierellomycetes</taxon>
        <taxon>Mortierellales</taxon>
        <taxon>Mortierellaceae</taxon>
        <taxon>Mortierella</taxon>
    </lineage>
</organism>